<feature type="compositionally biased region" description="Basic and acidic residues" evidence="1">
    <location>
        <begin position="38"/>
        <end position="55"/>
    </location>
</feature>
<gene>
    <name evidence="2" type="ORF">LTR32_000186</name>
</gene>
<accession>A0ABR0LGS8</accession>
<comment type="caution">
    <text evidence="2">The sequence shown here is derived from an EMBL/GenBank/DDBJ whole genome shotgun (WGS) entry which is preliminary data.</text>
</comment>
<feature type="region of interest" description="Disordered" evidence="1">
    <location>
        <begin position="1"/>
        <end position="210"/>
    </location>
</feature>
<evidence type="ECO:0000313" key="2">
    <source>
        <dbReference type="EMBL" id="KAK5148532.1"/>
    </source>
</evidence>
<feature type="compositionally biased region" description="Polar residues" evidence="1">
    <location>
        <begin position="119"/>
        <end position="144"/>
    </location>
</feature>
<feature type="compositionally biased region" description="Basic and acidic residues" evidence="1">
    <location>
        <begin position="198"/>
        <end position="210"/>
    </location>
</feature>
<reference evidence="2 3" key="1">
    <citation type="submission" date="2023-08" db="EMBL/GenBank/DDBJ databases">
        <title>Black Yeasts Isolated from many extreme environments.</title>
        <authorList>
            <person name="Coleine C."/>
            <person name="Stajich J.E."/>
            <person name="Selbmann L."/>
        </authorList>
    </citation>
    <scope>NUCLEOTIDE SEQUENCE [LARGE SCALE GENOMIC DNA]</scope>
    <source>
        <strain evidence="2 3">CCFEE 5386</strain>
    </source>
</reference>
<feature type="compositionally biased region" description="Polar residues" evidence="1">
    <location>
        <begin position="60"/>
        <end position="73"/>
    </location>
</feature>
<keyword evidence="3" id="KW-1185">Reference proteome</keyword>
<dbReference type="EMBL" id="JAVRRR010000004">
    <property type="protein sequence ID" value="KAK5148532.1"/>
    <property type="molecule type" value="Genomic_DNA"/>
</dbReference>
<organism evidence="2 3">
    <name type="scientific">Rachicladosporium monterosium</name>
    <dbReference type="NCBI Taxonomy" id="1507873"/>
    <lineage>
        <taxon>Eukaryota</taxon>
        <taxon>Fungi</taxon>
        <taxon>Dikarya</taxon>
        <taxon>Ascomycota</taxon>
        <taxon>Pezizomycotina</taxon>
        <taxon>Dothideomycetes</taxon>
        <taxon>Dothideomycetidae</taxon>
        <taxon>Cladosporiales</taxon>
        <taxon>Cladosporiaceae</taxon>
        <taxon>Rachicladosporium</taxon>
    </lineage>
</organism>
<proteinExistence type="predicted"/>
<name>A0ABR0LGS8_9PEZI</name>
<evidence type="ECO:0000313" key="3">
    <source>
        <dbReference type="Proteomes" id="UP001308179"/>
    </source>
</evidence>
<evidence type="ECO:0000256" key="1">
    <source>
        <dbReference type="SAM" id="MobiDB-lite"/>
    </source>
</evidence>
<dbReference type="Proteomes" id="UP001308179">
    <property type="component" value="Unassembled WGS sequence"/>
</dbReference>
<sequence length="210" mass="22723">MLQLLRGALRTPGLPSVGDALGSPSTKGSEGDSPADLAKGHERATGKRDDRRTTEDTAATPWSKTEAKNSTALQLELGERIDSTAQADVDGHREQIKPSSGLEEGLQAQTTFGAKDRSSLSSLELGTSVEASSYPNSTPATRTSMIPEYRSYDRRPNTSQEKLPRMTAPSVEVDQRPHSAWPIIVQPHTNVPSLDEDKDVKCDNSMHAKD</sequence>
<protein>
    <submittedName>
        <fullName evidence="2">Uncharacterized protein</fullName>
    </submittedName>
</protein>